<evidence type="ECO:0000259" key="7">
    <source>
        <dbReference type="PROSITE" id="PS51081"/>
    </source>
</evidence>
<comment type="function">
    <text evidence="4">E3 ubiquitin-protein ligase that mediates ubiquitination and subsequent proteasomal degradation of target proteins. E3 ubiquitin ligases accept ubiquitin from an E2 ubiquitin-conjugating enzyme in the form of a thioester and then directly transfers the ubiquitin to targeted substrates. It probably triggers the ubiquitin-mediated degradation of different substrates.</text>
</comment>
<evidence type="ECO:0000256" key="1">
    <source>
        <dbReference type="ARBA" id="ARBA00022723"/>
    </source>
</evidence>
<feature type="non-terminal residue" evidence="8">
    <location>
        <position position="1"/>
    </location>
</feature>
<dbReference type="GO" id="GO:0016567">
    <property type="term" value="P:protein ubiquitination"/>
    <property type="evidence" value="ECO:0007669"/>
    <property type="project" value="UniProtKB-UniPathway"/>
</dbReference>
<dbReference type="Proteomes" id="UP000324897">
    <property type="component" value="Unassembled WGS sequence"/>
</dbReference>
<evidence type="ECO:0000256" key="6">
    <source>
        <dbReference type="SAM" id="SignalP"/>
    </source>
</evidence>
<evidence type="ECO:0000256" key="4">
    <source>
        <dbReference type="ARBA" id="ARBA00024004"/>
    </source>
</evidence>
<proteinExistence type="predicted"/>
<evidence type="ECO:0000313" key="8">
    <source>
        <dbReference type="EMBL" id="TVU22228.1"/>
    </source>
</evidence>
<evidence type="ECO:0000256" key="3">
    <source>
        <dbReference type="ARBA" id="ARBA00022833"/>
    </source>
</evidence>
<dbReference type="PANTHER" id="PTHR46632">
    <property type="entry name" value="E3 UBIQUITIN-PROTEIN LIGASE SINA-LIKE 4"/>
    <property type="match status" value="1"/>
</dbReference>
<gene>
    <name evidence="8" type="ORF">EJB05_31912</name>
</gene>
<dbReference type="EMBL" id="RWGY01000026">
    <property type="protein sequence ID" value="TVU22228.1"/>
    <property type="molecule type" value="Genomic_DNA"/>
</dbReference>
<dbReference type="InterPro" id="IPR044286">
    <property type="entry name" value="SINL_plant"/>
</dbReference>
<dbReference type="Gene3D" id="3.30.40.10">
    <property type="entry name" value="Zinc/RING finger domain, C3HC4 (zinc finger)"/>
    <property type="match status" value="1"/>
</dbReference>
<dbReference type="SUPFAM" id="SSF49599">
    <property type="entry name" value="TRAF domain-like"/>
    <property type="match status" value="1"/>
</dbReference>
<reference evidence="8 9" key="1">
    <citation type="journal article" date="2019" name="Sci. Rep.">
        <title>A high-quality genome of Eragrostis curvula grass provides insights into Poaceae evolution and supports new strategies to enhance forage quality.</title>
        <authorList>
            <person name="Carballo J."/>
            <person name="Santos B.A.C.M."/>
            <person name="Zappacosta D."/>
            <person name="Garbus I."/>
            <person name="Selva J.P."/>
            <person name="Gallo C.A."/>
            <person name="Diaz A."/>
            <person name="Albertini E."/>
            <person name="Caccamo M."/>
            <person name="Echenique V."/>
        </authorList>
    </citation>
    <scope>NUCLEOTIDE SEQUENCE [LARGE SCALE GENOMIC DNA]</scope>
    <source>
        <strain evidence="9">cv. Victoria</strain>
        <tissue evidence="8">Leaf</tissue>
    </source>
</reference>
<dbReference type="PANTHER" id="PTHR46632:SF16">
    <property type="entry name" value="E3 UBIQUITIN-PROTEIN LIGASE SINA-LIKE 10"/>
    <property type="match status" value="1"/>
</dbReference>
<organism evidence="8 9">
    <name type="scientific">Eragrostis curvula</name>
    <name type="common">weeping love grass</name>
    <dbReference type="NCBI Taxonomy" id="38414"/>
    <lineage>
        <taxon>Eukaryota</taxon>
        <taxon>Viridiplantae</taxon>
        <taxon>Streptophyta</taxon>
        <taxon>Embryophyta</taxon>
        <taxon>Tracheophyta</taxon>
        <taxon>Spermatophyta</taxon>
        <taxon>Magnoliopsida</taxon>
        <taxon>Liliopsida</taxon>
        <taxon>Poales</taxon>
        <taxon>Poaceae</taxon>
        <taxon>PACMAD clade</taxon>
        <taxon>Chloridoideae</taxon>
        <taxon>Eragrostideae</taxon>
        <taxon>Eragrostidinae</taxon>
        <taxon>Eragrostis</taxon>
    </lineage>
</organism>
<comment type="caution">
    <text evidence="8">The sequence shown here is derived from an EMBL/GenBank/DDBJ whole genome shotgun (WGS) entry which is preliminary data.</text>
</comment>
<evidence type="ECO:0000313" key="9">
    <source>
        <dbReference type="Proteomes" id="UP000324897"/>
    </source>
</evidence>
<dbReference type="GO" id="GO:0008270">
    <property type="term" value="F:zinc ion binding"/>
    <property type="evidence" value="ECO:0007669"/>
    <property type="project" value="UniProtKB-KW"/>
</dbReference>
<feature type="chain" id="PRO_5023932634" description="SIAH-type domain-containing protein" evidence="6">
    <location>
        <begin position="33"/>
        <end position="326"/>
    </location>
</feature>
<dbReference type="OrthoDB" id="675760at2759"/>
<name>A0A5J9UGE6_9POAL</name>
<keyword evidence="1" id="KW-0479">Metal-binding</keyword>
<sequence>MKNSCCSSCVPSSMKATAIILAVLVSCSIVDCSEVLPVIEQIPEMSKRCGKKTMGCGSTKKAKTELNEVPEDEETTVMHFSMDPDVLGCCICFMPLDAEVYMASSSTCKNGHGACGNCCVRMNRKCGSCSESIGDLRNRQLEAVLAAMTTTCKFKEHGCGENVKWTEKRSHEETTCMHAPLDCPFAGCGYRGLQLYDHVQDEHAPDVAYVCDSSVVITLRKATPFVVLVQPGLQLVYVLLNGGDVLAGRSLSLLCLGSFLEEAAELEYKMEVSGGGGEPGALSLSAAGAVPCARRLDGFRAKQFLFVPDAYWGASGSVSVSVEVGV</sequence>
<evidence type="ECO:0000256" key="2">
    <source>
        <dbReference type="ARBA" id="ARBA00022771"/>
    </source>
</evidence>
<dbReference type="PROSITE" id="PS51257">
    <property type="entry name" value="PROKAR_LIPOPROTEIN"/>
    <property type="match status" value="1"/>
</dbReference>
<dbReference type="UniPathway" id="UPA00143"/>
<dbReference type="AlphaFoldDB" id="A0A5J9UGE6"/>
<feature type="domain" description="SIAH-type" evidence="7">
    <location>
        <begin position="147"/>
        <end position="204"/>
    </location>
</feature>
<dbReference type="Gramene" id="TVU22228">
    <property type="protein sequence ID" value="TVU22228"/>
    <property type="gene ID" value="EJB05_31912"/>
</dbReference>
<dbReference type="PROSITE" id="PS51081">
    <property type="entry name" value="ZF_SIAH"/>
    <property type="match status" value="1"/>
</dbReference>
<evidence type="ECO:0000256" key="5">
    <source>
        <dbReference type="PROSITE-ProRule" id="PRU00455"/>
    </source>
</evidence>
<feature type="signal peptide" evidence="6">
    <location>
        <begin position="1"/>
        <end position="32"/>
    </location>
</feature>
<protein>
    <recommendedName>
        <fullName evidence="7">SIAH-type domain-containing protein</fullName>
    </recommendedName>
</protein>
<keyword evidence="6" id="KW-0732">Signal</keyword>
<keyword evidence="3" id="KW-0862">Zinc</keyword>
<dbReference type="InterPro" id="IPR013083">
    <property type="entry name" value="Znf_RING/FYVE/PHD"/>
</dbReference>
<keyword evidence="2 5" id="KW-0863">Zinc-finger</keyword>
<dbReference type="InterPro" id="IPR013010">
    <property type="entry name" value="Znf_SIAH"/>
</dbReference>
<keyword evidence="9" id="KW-1185">Reference proteome</keyword>
<accession>A0A5J9UGE6</accession>